<dbReference type="RefSeq" id="XP_022665730.1">
    <property type="nucleotide sequence ID" value="XM_022809995.1"/>
</dbReference>
<evidence type="ECO:0000313" key="2">
    <source>
        <dbReference type="EnsemblMetazoa" id="XP_022665730"/>
    </source>
</evidence>
<reference evidence="2" key="1">
    <citation type="submission" date="2021-01" db="UniProtKB">
        <authorList>
            <consortium name="EnsemblMetazoa"/>
        </authorList>
    </citation>
    <scope>IDENTIFICATION</scope>
</reference>
<feature type="region of interest" description="Disordered" evidence="1">
    <location>
        <begin position="668"/>
        <end position="803"/>
    </location>
</feature>
<dbReference type="EnsemblMetazoa" id="XM_022809995">
    <property type="protein sequence ID" value="XP_022665730"/>
    <property type="gene ID" value="LOC111252326"/>
</dbReference>
<dbReference type="InParanoid" id="A0A7M7KET8"/>
<feature type="region of interest" description="Disordered" evidence="1">
    <location>
        <begin position="960"/>
        <end position="1046"/>
    </location>
</feature>
<dbReference type="Proteomes" id="UP000594260">
    <property type="component" value="Unplaced"/>
</dbReference>
<feature type="compositionally biased region" description="Polar residues" evidence="1">
    <location>
        <begin position="961"/>
        <end position="992"/>
    </location>
</feature>
<sequence>MHSFKHNKPLFWTLPGKSRLTTLNGPRLSLAVIALCCSLRVVSAPLRGPGCVCTSLKRSLQAGMNDATGISSHFKKKRRKSPSNPSSPEQQHQRNPSSEPQLKSPDFSVVGQLEHRSRSTPFINFGIDHSFDCSEVSDDSHEEEASWPVLCHSPEDDDQRKRFCDLFALALRGTPSDRRQLFASVRSGRRGDTDCSRAVNSRGDLEGATSDINNHQLLLEEELLGLCDYSDEEEKAAPVVRENDDHDTEETQKGGDDNYLHQISVGNSDNIAAPGQNVKASVKEEDDSIYFYRNNPTLVKHELVVLVRSQPWATSLTNQNLLLSSTPASADDSVKNFTRRNKRQDKESVKRAAGGGEEGLSTRRARRTETQASSNSNVNSQKLPKRRLHTPYGRSLHQLSVSNIVDSEQAALNDKRPHSGSAIVKVGDETTSSEPPDADAGSASVMEHLRQLVYRRYAGSQAEAVKLSQASYTSADDQQDSLSGSLLSSVPDLSRRYRPALEASQQATSRRTMPALKTDSHQSQNGHTLPTAELAAAVEGSGVKATDDFVWRERPLENDGKKDQFQANDRKPVDIEGSSLPLGDGAEIPNSSVVRQAPPAVLSAGKSLLNAEICSVDMARESETTSAQDVVDAKLNGSQHHEKVPTISASFSNTGNVTNVDVTVKPEALVPSESPKTPKLTVQVPTADLNNNNNNNSNTTINKKVPDSKKAYSKQQQIAQQKVKLQQQRPAKPKSSEVSTKRSSSATPHGATSQKTAVSEKRAPSKSGSSESKKCQKSKTIPSTTGGTGIKGGHGSSGNQQYSVSSFNAASPVCQLNNDVWNSPTHQFNGNSNANNSTSPICSKNHNNNNYLGQESQPVQVAQHQSSSQYWQYEALPGVMQQHIDQFASYSSPQQIVTSALPGGYSNSNSNSMDFASGTSEMGRGVLEQWSGGRSSPVFIRENNVRIAPLYRQHHLHTMDSHTTPTMYSNCSNSSESMDYSQQTTSAHNNAMQQQQQQQQPQQQQQQQQQQQFYQHPSQQQVHHTTNITNGGTHVGYNNGNNYAYGNNSQTNRSVLISQPQPNVISIEEALAQLADEDAAMWHEPSTSDHNIQHPTSAQCSAQNVQISSPNFSDNSERYNLNISSNQITSPAPLSPPAKRNSPLNSSSDEMSSWSTDVKKRALMAACRPADQPPDFPGGEQLRALAQPDGTTAPTTCYGLEVSFPQQVFVVLRNKLNSSAEVLDVNVEPSAARALRALRLPPTMERPSLELVQQRFAAFSNATGLPPLYDYSRPELVTQPKEPRPRRVLALCCAYRLRFPALFFGSTTGIENEQDLHDFVHCAAFSGVFNSWNLDQLNAIRKFKELVPPPPPQYQQCVSQTEAFLVLVAHLRVANVPSGRPPPTLRHVVLAPWAAQEINDSLTALSPAVQASSDALVVFNESRKLNTRTQNVTYCTFFAGVRLLDAAENGTYLTPQQLFDVPVQLSDDGAKVLRKLFSFMYEVYETCGSMDRYAALREARNRLNLDDATFFAVLHARRPVSLIRPRGSYDLSPEHVRRVVLGDGDKSSSRKEAKTPRKSSASSKSESSNTRAIAEESCESILPPGTPGTPTTPGTP</sequence>
<feature type="compositionally biased region" description="Basic and acidic residues" evidence="1">
    <location>
        <begin position="1543"/>
        <end position="1555"/>
    </location>
</feature>
<feature type="region of interest" description="Disordered" evidence="1">
    <location>
        <begin position="1085"/>
        <end position="1153"/>
    </location>
</feature>
<protein>
    <submittedName>
        <fullName evidence="2">Uncharacterized protein</fullName>
    </submittedName>
</protein>
<feature type="compositionally biased region" description="Low complexity" evidence="1">
    <location>
        <begin position="993"/>
        <end position="1046"/>
    </location>
</feature>
<feature type="region of interest" description="Disordered" evidence="1">
    <location>
        <begin position="234"/>
        <end position="258"/>
    </location>
</feature>
<feature type="compositionally biased region" description="Polar residues" evidence="1">
    <location>
        <begin position="746"/>
        <end position="757"/>
    </location>
</feature>
<feature type="region of interest" description="Disordered" evidence="1">
    <location>
        <begin position="66"/>
        <end position="105"/>
    </location>
</feature>
<feature type="region of interest" description="Disordered" evidence="1">
    <location>
        <begin position="497"/>
        <end position="527"/>
    </location>
</feature>
<feature type="region of interest" description="Disordered" evidence="1">
    <location>
        <begin position="326"/>
        <end position="386"/>
    </location>
</feature>
<feature type="region of interest" description="Disordered" evidence="1">
    <location>
        <begin position="1540"/>
        <end position="1596"/>
    </location>
</feature>
<feature type="compositionally biased region" description="Low complexity" evidence="1">
    <location>
        <begin position="690"/>
        <end position="702"/>
    </location>
</feature>
<keyword evidence="3" id="KW-1185">Reference proteome</keyword>
<accession>A0A7M7KET8</accession>
<feature type="compositionally biased region" description="Low complexity" evidence="1">
    <location>
        <begin position="736"/>
        <end position="745"/>
    </location>
</feature>
<dbReference type="GeneID" id="111252326"/>
<feature type="compositionally biased region" description="Gly residues" evidence="1">
    <location>
        <begin position="786"/>
        <end position="796"/>
    </location>
</feature>
<organism evidence="2 3">
    <name type="scientific">Varroa destructor</name>
    <name type="common">Honeybee mite</name>
    <dbReference type="NCBI Taxonomy" id="109461"/>
    <lineage>
        <taxon>Eukaryota</taxon>
        <taxon>Metazoa</taxon>
        <taxon>Ecdysozoa</taxon>
        <taxon>Arthropoda</taxon>
        <taxon>Chelicerata</taxon>
        <taxon>Arachnida</taxon>
        <taxon>Acari</taxon>
        <taxon>Parasitiformes</taxon>
        <taxon>Mesostigmata</taxon>
        <taxon>Gamasina</taxon>
        <taxon>Dermanyssoidea</taxon>
        <taxon>Varroidae</taxon>
        <taxon>Varroa</taxon>
    </lineage>
</organism>
<dbReference type="OrthoDB" id="10508738at2759"/>
<feature type="region of interest" description="Disordered" evidence="1">
    <location>
        <begin position="825"/>
        <end position="846"/>
    </location>
</feature>
<name>A0A7M7KET8_VARDE</name>
<evidence type="ECO:0000256" key="1">
    <source>
        <dbReference type="SAM" id="MobiDB-lite"/>
    </source>
</evidence>
<feature type="compositionally biased region" description="Polar residues" evidence="1">
    <location>
        <begin position="370"/>
        <end position="382"/>
    </location>
</feature>
<feature type="compositionally biased region" description="Polar residues" evidence="1">
    <location>
        <begin position="89"/>
        <end position="101"/>
    </location>
</feature>
<feature type="compositionally biased region" description="Low complexity" evidence="1">
    <location>
        <begin position="1558"/>
        <end position="1568"/>
    </location>
</feature>
<proteinExistence type="predicted"/>
<evidence type="ECO:0000313" key="3">
    <source>
        <dbReference type="Proteomes" id="UP000594260"/>
    </source>
</evidence>
<feature type="compositionally biased region" description="Polar residues" evidence="1">
    <location>
        <begin position="1088"/>
        <end position="1132"/>
    </location>
</feature>
<feature type="compositionally biased region" description="Low complexity" evidence="1">
    <location>
        <begin position="713"/>
        <end position="728"/>
    </location>
</feature>
<dbReference type="KEGG" id="vde:111252326"/>
<feature type="compositionally biased region" description="Basic and acidic residues" evidence="1">
    <location>
        <begin position="241"/>
        <end position="258"/>
    </location>
</feature>